<dbReference type="EMBL" id="FN657120">
    <property type="protein sequence ID" value="CBY42401.1"/>
    <property type="molecule type" value="Genomic_DNA"/>
</dbReference>
<protein>
    <submittedName>
        <fullName evidence="2">Uncharacterized protein</fullName>
    </submittedName>
</protein>
<name>E4Z3X3_OIKDI</name>
<reference evidence="2" key="1">
    <citation type="journal article" date="2010" name="Science">
        <title>Plasticity of animal genome architecture unmasked by rapid evolution of a pelagic tunicate.</title>
        <authorList>
            <person name="Denoeud F."/>
            <person name="Henriet S."/>
            <person name="Mungpakdee S."/>
            <person name="Aury J.M."/>
            <person name="Da Silva C."/>
            <person name="Brinkmann H."/>
            <person name="Mikhaleva J."/>
            <person name="Olsen L.C."/>
            <person name="Jubin C."/>
            <person name="Canestro C."/>
            <person name="Bouquet J.M."/>
            <person name="Danks G."/>
            <person name="Poulain J."/>
            <person name="Campsteijn C."/>
            <person name="Adamski M."/>
            <person name="Cross I."/>
            <person name="Yadetie F."/>
            <person name="Muffato M."/>
            <person name="Louis A."/>
            <person name="Butcher S."/>
            <person name="Tsagkogeorga G."/>
            <person name="Konrad A."/>
            <person name="Singh S."/>
            <person name="Jensen M.F."/>
            <person name="Cong E.H."/>
            <person name="Eikeseth-Otteraa H."/>
            <person name="Noel B."/>
            <person name="Anthouard V."/>
            <person name="Porcel B.M."/>
            <person name="Kachouri-Lafond R."/>
            <person name="Nishino A."/>
            <person name="Ugolini M."/>
            <person name="Chourrout P."/>
            <person name="Nishida H."/>
            <person name="Aasland R."/>
            <person name="Huzurbazar S."/>
            <person name="Westhof E."/>
            <person name="Delsuc F."/>
            <person name="Lehrach H."/>
            <person name="Reinhardt R."/>
            <person name="Weissenbach J."/>
            <person name="Roy S.W."/>
            <person name="Artiguenave F."/>
            <person name="Postlethwait J.H."/>
            <person name="Manak J.R."/>
            <person name="Thompson E.M."/>
            <person name="Jaillon O."/>
            <person name="Du Pasquier L."/>
            <person name="Boudinot P."/>
            <person name="Liberles D.A."/>
            <person name="Volff J.N."/>
            <person name="Philippe H."/>
            <person name="Lenhard B."/>
            <person name="Roest Crollius H."/>
            <person name="Wincker P."/>
            <person name="Chourrout D."/>
        </authorList>
    </citation>
    <scope>NUCLEOTIDE SEQUENCE [LARGE SCALE GENOMIC DNA]</scope>
</reference>
<feature type="compositionally biased region" description="Low complexity" evidence="1">
    <location>
        <begin position="166"/>
        <end position="185"/>
    </location>
</feature>
<feature type="region of interest" description="Disordered" evidence="1">
    <location>
        <begin position="164"/>
        <end position="185"/>
    </location>
</feature>
<gene>
    <name evidence="2" type="ORF">GSOID_T00026088001</name>
</gene>
<proteinExistence type="predicted"/>
<feature type="compositionally biased region" description="Polar residues" evidence="1">
    <location>
        <begin position="498"/>
        <end position="512"/>
    </location>
</feature>
<evidence type="ECO:0000313" key="2">
    <source>
        <dbReference type="EMBL" id="CBY42401.1"/>
    </source>
</evidence>
<sequence>MGPHSIPIGKLSLRQLVAALEAKDLPVSNDHTINTETLRAHAAEHLWRRTADMTDYLINPRGVRNFPENDSEDEIYATPHEQNFITTPTSETTSSQLTLTNSTILETTARGQLLKSHPVTSASPLPMSQASVSAPVPSSVITSAMPAPTSTMAPVTTSVQTFGQLPAGTSSTAASSTRASPFSSTPFESTARVRFDERASSFRPSTSSAFPTQMAAPMFNNIKANDVLSNSSSEVGTIFQSRGKRLDPNSLLKQCSNISRLTSLESKKVEQLCRDVADHSIRFDWSDASKCDVMFCKISPDLRADIGMAASDTYETIVSKLRAQCLLYDDSRLDFRSFRLLPNEDLLTAFRRLLKILDGLNISECPIENQRTLLEEGMSRFLTKSLFERWEMMWSARNFPMERTALVAIIRQIAKSRSSNINVLVEQEDAFDVNAMNGRTIKCHYCRGAHLMSECPEVAQLKQLTSRVDRLETGITTMQNDMNNGFQGIIEKISALATQPAQVNSSEQQTSNRPRRGPRGPQAPFCTLCELEPAGCPPRHWAQQCPRQPKH</sequence>
<organism evidence="2">
    <name type="scientific">Oikopleura dioica</name>
    <name type="common">Tunicate</name>
    <dbReference type="NCBI Taxonomy" id="34765"/>
    <lineage>
        <taxon>Eukaryota</taxon>
        <taxon>Metazoa</taxon>
        <taxon>Chordata</taxon>
        <taxon>Tunicata</taxon>
        <taxon>Appendicularia</taxon>
        <taxon>Copelata</taxon>
        <taxon>Oikopleuridae</taxon>
        <taxon>Oikopleura</taxon>
    </lineage>
</organism>
<accession>E4Z3X3</accession>
<dbReference type="AlphaFoldDB" id="E4Z3X3"/>
<evidence type="ECO:0000256" key="1">
    <source>
        <dbReference type="SAM" id="MobiDB-lite"/>
    </source>
</evidence>
<dbReference type="Proteomes" id="UP000011014">
    <property type="component" value="Unassembled WGS sequence"/>
</dbReference>
<feature type="region of interest" description="Disordered" evidence="1">
    <location>
        <begin position="498"/>
        <end position="519"/>
    </location>
</feature>